<dbReference type="SFLD" id="SFLDG01129">
    <property type="entry name" value="C1.5:_HAD__Beta-PGM__Phosphata"/>
    <property type="match status" value="1"/>
</dbReference>
<dbReference type="Gene3D" id="1.10.150.240">
    <property type="entry name" value="Putative phosphatase, domain 2"/>
    <property type="match status" value="1"/>
</dbReference>
<dbReference type="InParanoid" id="D1C7G9"/>
<dbReference type="InterPro" id="IPR023214">
    <property type="entry name" value="HAD_sf"/>
</dbReference>
<dbReference type="InterPro" id="IPR036412">
    <property type="entry name" value="HAD-like_sf"/>
</dbReference>
<dbReference type="SFLD" id="SFLDG01135">
    <property type="entry name" value="C1.5.6:_HAD__Beta-PGM__Phospha"/>
    <property type="match status" value="1"/>
</dbReference>
<dbReference type="PRINTS" id="PR00413">
    <property type="entry name" value="HADHALOGNASE"/>
</dbReference>
<organism evidence="1 2">
    <name type="scientific">Sphaerobacter thermophilus (strain ATCC 49802 / DSM 20745 / KCCM 41009 / NCIMB 13125 / S 6022)</name>
    <dbReference type="NCBI Taxonomy" id="479434"/>
    <lineage>
        <taxon>Bacteria</taxon>
        <taxon>Pseudomonadati</taxon>
        <taxon>Thermomicrobiota</taxon>
        <taxon>Thermomicrobia</taxon>
        <taxon>Sphaerobacterales</taxon>
        <taxon>Sphaerobacterineae</taxon>
        <taxon>Sphaerobacteraceae</taxon>
        <taxon>Sphaerobacter</taxon>
    </lineage>
</organism>
<name>D1C7G9_SPHTD</name>
<protein>
    <submittedName>
        <fullName evidence="1">HAD-superfamily hydrolase, subfamily IA, variant 3</fullName>
    </submittedName>
</protein>
<accession>D1C7G9</accession>
<dbReference type="HOGENOM" id="CLU_045011_13_1_0"/>
<reference evidence="1 2" key="2">
    <citation type="journal article" date="2010" name="Stand. Genomic Sci.">
        <title>Complete genome sequence of Desulfohalobium retbaense type strain (HR(100)).</title>
        <authorList>
            <person name="Spring S."/>
            <person name="Nolan M."/>
            <person name="Lapidus A."/>
            <person name="Glavina Del Rio T."/>
            <person name="Copeland A."/>
            <person name="Tice H."/>
            <person name="Cheng J.F."/>
            <person name="Lucas S."/>
            <person name="Land M."/>
            <person name="Chen F."/>
            <person name="Bruce D."/>
            <person name="Goodwin L."/>
            <person name="Pitluck S."/>
            <person name="Ivanova N."/>
            <person name="Mavromatis K."/>
            <person name="Mikhailova N."/>
            <person name="Pati A."/>
            <person name="Chen A."/>
            <person name="Palaniappan K."/>
            <person name="Hauser L."/>
            <person name="Chang Y.J."/>
            <person name="Jeffries C.D."/>
            <person name="Munk C."/>
            <person name="Kiss H."/>
            <person name="Chain P."/>
            <person name="Han C."/>
            <person name="Brettin T."/>
            <person name="Detter J.C."/>
            <person name="Schuler E."/>
            <person name="Goker M."/>
            <person name="Rohde M."/>
            <person name="Bristow J."/>
            <person name="Eisen J.A."/>
            <person name="Markowitz V."/>
            <person name="Hugenholtz P."/>
            <person name="Kyrpides N.C."/>
            <person name="Klenk H.P."/>
        </authorList>
    </citation>
    <scope>NUCLEOTIDE SEQUENCE [LARGE SCALE GENOMIC DNA]</scope>
    <source>
        <strain evidence="2">ATCC 49802 / DSM 20745 / S 6022</strain>
    </source>
</reference>
<dbReference type="FunCoup" id="D1C7G9">
    <property type="interactions" value="451"/>
</dbReference>
<dbReference type="InterPro" id="IPR023198">
    <property type="entry name" value="PGP-like_dom2"/>
</dbReference>
<dbReference type="NCBIfam" id="TIGR01509">
    <property type="entry name" value="HAD-SF-IA-v3"/>
    <property type="match status" value="1"/>
</dbReference>
<dbReference type="AlphaFoldDB" id="D1C7G9"/>
<dbReference type="PANTHER" id="PTHR18901">
    <property type="entry name" value="2-DEOXYGLUCOSE-6-PHOSPHATE PHOSPHATASE 2"/>
    <property type="match status" value="1"/>
</dbReference>
<dbReference type="GO" id="GO:0016787">
    <property type="term" value="F:hydrolase activity"/>
    <property type="evidence" value="ECO:0007669"/>
    <property type="project" value="UniProtKB-KW"/>
</dbReference>
<dbReference type="CDD" id="cd07505">
    <property type="entry name" value="HAD_BPGM-like"/>
    <property type="match status" value="1"/>
</dbReference>
<keyword evidence="1" id="KW-0378">Hydrolase</keyword>
<dbReference type="Proteomes" id="UP000002027">
    <property type="component" value="Chromosome 1"/>
</dbReference>
<dbReference type="RefSeq" id="WP_012872856.1">
    <property type="nucleotide sequence ID" value="NC_013523.1"/>
</dbReference>
<reference evidence="2" key="1">
    <citation type="submission" date="2009-11" db="EMBL/GenBank/DDBJ databases">
        <title>The complete chromosome 1 of Sphaerobacter thermophilus DSM 20745.</title>
        <authorList>
            <person name="Lucas S."/>
            <person name="Copeland A."/>
            <person name="Lapidus A."/>
            <person name="Glavina del Rio T."/>
            <person name="Dalin E."/>
            <person name="Tice H."/>
            <person name="Bruce D."/>
            <person name="Goodwin L."/>
            <person name="Pitluck S."/>
            <person name="Kyrpides N."/>
            <person name="Mavromatis K."/>
            <person name="Ivanova N."/>
            <person name="Mikhailova N."/>
            <person name="LaButti K.M."/>
            <person name="Clum A."/>
            <person name="Sun H.I."/>
            <person name="Brettin T."/>
            <person name="Detter J.C."/>
            <person name="Han C."/>
            <person name="Larimer F."/>
            <person name="Land M."/>
            <person name="Hauser L."/>
            <person name="Markowitz V."/>
            <person name="Cheng J.F."/>
            <person name="Hugenholtz P."/>
            <person name="Woyke T."/>
            <person name="Wu D."/>
            <person name="Steenblock K."/>
            <person name="Schneider S."/>
            <person name="Pukall R."/>
            <person name="Goeker M."/>
            <person name="Klenk H.P."/>
            <person name="Eisen J.A."/>
        </authorList>
    </citation>
    <scope>NUCLEOTIDE SEQUENCE [LARGE SCALE GENOMIC DNA]</scope>
    <source>
        <strain evidence="2">ATCC 49802 / DSM 20745 / S 6022</strain>
    </source>
</reference>
<proteinExistence type="predicted"/>
<dbReference type="Pfam" id="PF00702">
    <property type="entry name" value="Hydrolase"/>
    <property type="match status" value="1"/>
</dbReference>
<dbReference type="Gene3D" id="3.40.50.1000">
    <property type="entry name" value="HAD superfamily/HAD-like"/>
    <property type="match status" value="1"/>
</dbReference>
<dbReference type="InterPro" id="IPR006439">
    <property type="entry name" value="HAD-SF_hydro_IA"/>
</dbReference>
<dbReference type="SMR" id="D1C7G9"/>
<dbReference type="SUPFAM" id="SSF56784">
    <property type="entry name" value="HAD-like"/>
    <property type="match status" value="1"/>
</dbReference>
<dbReference type="PANTHER" id="PTHR18901:SF38">
    <property type="entry name" value="PSEUDOURIDINE-5'-PHOSPHATASE"/>
    <property type="match status" value="1"/>
</dbReference>
<sequence length="219" mass="23960">MSQGVRGVVFDLDGLLVESEEYWEQARREFVSRYGGTWGDDAQQAVMGANTRQWSRYIREAFDIPLTEEEIAAAVIARMQELYHDHLPLLPGAIPAVRALADRYPLAVASSSPPVLIRFVLAEMGVAECFQSVTSSDEVAHGKPAPDVYHLACERLGVAPEQAVAFEDSTAGIAAALAAGLRVIAVPNRSYPPDPDVLRRADLTLPSLEEFDPAVLEQW</sequence>
<dbReference type="eggNOG" id="COG0637">
    <property type="taxonomic scope" value="Bacteria"/>
</dbReference>
<dbReference type="KEGG" id="sti:Sthe_2398"/>
<evidence type="ECO:0000313" key="1">
    <source>
        <dbReference type="EMBL" id="ACZ39815.1"/>
    </source>
</evidence>
<evidence type="ECO:0000313" key="2">
    <source>
        <dbReference type="Proteomes" id="UP000002027"/>
    </source>
</evidence>
<dbReference type="EMBL" id="CP001823">
    <property type="protein sequence ID" value="ACZ39815.1"/>
    <property type="molecule type" value="Genomic_DNA"/>
</dbReference>
<keyword evidence="2" id="KW-1185">Reference proteome</keyword>
<dbReference type="SFLD" id="SFLDS00003">
    <property type="entry name" value="Haloacid_Dehalogenase"/>
    <property type="match status" value="1"/>
</dbReference>
<gene>
    <name evidence="1" type="ordered locus">Sthe_2398</name>
</gene>
<dbReference type="STRING" id="479434.Sthe_2398"/>